<dbReference type="AlphaFoldDB" id="A0A830FDF9"/>
<comment type="subcellular location">
    <subcellularLocation>
        <location evidence="1">Cell membrane</location>
        <topology evidence="1">Multi-pass membrane protein</topology>
    </subcellularLocation>
</comment>
<dbReference type="GO" id="GO:0006865">
    <property type="term" value="P:amino acid transport"/>
    <property type="evidence" value="ECO:0007669"/>
    <property type="project" value="InterPro"/>
</dbReference>
<keyword evidence="2" id="KW-1003">Cell membrane</keyword>
<evidence type="ECO:0000256" key="4">
    <source>
        <dbReference type="ARBA" id="ARBA00022989"/>
    </source>
</evidence>
<feature type="transmembrane region" description="Helical" evidence="6">
    <location>
        <begin position="111"/>
        <end position="132"/>
    </location>
</feature>
<dbReference type="Proteomes" id="UP000628840">
    <property type="component" value="Unassembled WGS sequence"/>
</dbReference>
<dbReference type="RefSeq" id="WP_188884416.1">
    <property type="nucleotide sequence ID" value="NZ_BMPF01000006.1"/>
</dbReference>
<dbReference type="Pfam" id="PF01810">
    <property type="entry name" value="LysE"/>
    <property type="match status" value="1"/>
</dbReference>
<evidence type="ECO:0000256" key="6">
    <source>
        <dbReference type="SAM" id="Phobius"/>
    </source>
</evidence>
<evidence type="ECO:0000313" key="7">
    <source>
        <dbReference type="EMBL" id="GGL43926.1"/>
    </source>
</evidence>
<organism evidence="7 8">
    <name type="scientific">Halarchaeum grantii</name>
    <dbReference type="NCBI Taxonomy" id="1193105"/>
    <lineage>
        <taxon>Archaea</taxon>
        <taxon>Methanobacteriati</taxon>
        <taxon>Methanobacteriota</taxon>
        <taxon>Stenosarchaea group</taxon>
        <taxon>Halobacteria</taxon>
        <taxon>Halobacteriales</taxon>
        <taxon>Halobacteriaceae</taxon>
    </lineage>
</organism>
<evidence type="ECO:0000256" key="2">
    <source>
        <dbReference type="ARBA" id="ARBA00022475"/>
    </source>
</evidence>
<sequence length="209" mass="21188">MALLSLLAGVALGLSLAAPPGPMNALIANETVVRGWKAGFRAGLGAMAADAVFFGLAYGGVVAFLQHAPTLQAAMKVAGGVLLCYFAYGAARSAHAGAERTDSGAGFRKTFLAALTNPMQVVWWLTAGVALLDPGTVEAFGYALTVSNGALTIVGFFGGILIWITGFPATLRAAGEKVASLERVVGYASAVVLVAFGVLFVAGSLPVLL</sequence>
<keyword evidence="4 6" id="KW-1133">Transmembrane helix</keyword>
<proteinExistence type="predicted"/>
<keyword evidence="5 6" id="KW-0472">Membrane</keyword>
<accession>A0A830FDF9</accession>
<comment type="caution">
    <text evidence="7">The sequence shown here is derived from an EMBL/GenBank/DDBJ whole genome shotgun (WGS) entry which is preliminary data.</text>
</comment>
<feature type="transmembrane region" description="Helical" evidence="6">
    <location>
        <begin position="139"/>
        <end position="164"/>
    </location>
</feature>
<evidence type="ECO:0000256" key="1">
    <source>
        <dbReference type="ARBA" id="ARBA00004651"/>
    </source>
</evidence>
<keyword evidence="3 6" id="KW-0812">Transmembrane</keyword>
<feature type="transmembrane region" description="Helical" evidence="6">
    <location>
        <begin position="73"/>
        <end position="91"/>
    </location>
</feature>
<name>A0A830FDF9_9EURY</name>
<evidence type="ECO:0000256" key="3">
    <source>
        <dbReference type="ARBA" id="ARBA00022692"/>
    </source>
</evidence>
<dbReference type="GO" id="GO:0005886">
    <property type="term" value="C:plasma membrane"/>
    <property type="evidence" value="ECO:0007669"/>
    <property type="project" value="UniProtKB-SubCell"/>
</dbReference>
<dbReference type="EMBL" id="BMPF01000006">
    <property type="protein sequence ID" value="GGL43926.1"/>
    <property type="molecule type" value="Genomic_DNA"/>
</dbReference>
<reference evidence="7 8" key="1">
    <citation type="journal article" date="2019" name="Int. J. Syst. Evol. Microbiol.">
        <title>The Global Catalogue of Microorganisms (GCM) 10K type strain sequencing project: providing services to taxonomists for standard genome sequencing and annotation.</title>
        <authorList>
            <consortium name="The Broad Institute Genomics Platform"/>
            <consortium name="The Broad Institute Genome Sequencing Center for Infectious Disease"/>
            <person name="Wu L."/>
            <person name="Ma J."/>
        </authorList>
    </citation>
    <scope>NUCLEOTIDE SEQUENCE [LARGE SCALE GENOMIC DNA]</scope>
    <source>
        <strain evidence="7 8">JCM 19585</strain>
    </source>
</reference>
<evidence type="ECO:0008006" key="9">
    <source>
        <dbReference type="Google" id="ProtNLM"/>
    </source>
</evidence>
<feature type="transmembrane region" description="Helical" evidence="6">
    <location>
        <begin position="184"/>
        <end position="208"/>
    </location>
</feature>
<keyword evidence="8" id="KW-1185">Reference proteome</keyword>
<dbReference type="InterPro" id="IPR001123">
    <property type="entry name" value="LeuE-type"/>
</dbReference>
<feature type="transmembrane region" description="Helical" evidence="6">
    <location>
        <begin position="41"/>
        <end position="61"/>
    </location>
</feature>
<dbReference type="OrthoDB" id="121309at2157"/>
<dbReference type="PANTHER" id="PTHR38825:SF2">
    <property type="entry name" value="LYSINE TRANSPORTER LYSE"/>
    <property type="match status" value="1"/>
</dbReference>
<evidence type="ECO:0000313" key="8">
    <source>
        <dbReference type="Proteomes" id="UP000628840"/>
    </source>
</evidence>
<protein>
    <recommendedName>
        <fullName evidence="9">Threonine/homoserine/homoserine lactone efflux protein</fullName>
    </recommendedName>
</protein>
<gene>
    <name evidence="7" type="ORF">GCM10009037_29210</name>
</gene>
<dbReference type="PANTHER" id="PTHR38825">
    <property type="entry name" value="LYSINE EXPORTER PROTEIN (LYSE/YGGA)"/>
    <property type="match status" value="1"/>
</dbReference>
<evidence type="ECO:0000256" key="5">
    <source>
        <dbReference type="ARBA" id="ARBA00023136"/>
    </source>
</evidence>